<evidence type="ECO:0000256" key="2">
    <source>
        <dbReference type="ARBA" id="ARBA00022827"/>
    </source>
</evidence>
<dbReference type="Proteomes" id="UP001610446">
    <property type="component" value="Unassembled WGS sequence"/>
</dbReference>
<keyword evidence="3" id="KW-0560">Oxidoreductase</keyword>
<keyword evidence="2" id="KW-0274">FAD</keyword>
<dbReference type="EMBL" id="JBFXLU010000053">
    <property type="protein sequence ID" value="KAL2847835.1"/>
    <property type="molecule type" value="Genomic_DNA"/>
</dbReference>
<evidence type="ECO:0000256" key="1">
    <source>
        <dbReference type="ARBA" id="ARBA00022630"/>
    </source>
</evidence>
<dbReference type="PRINTS" id="PR00420">
    <property type="entry name" value="RNGMNOXGNASE"/>
</dbReference>
<dbReference type="Pfam" id="PF01266">
    <property type="entry name" value="DAO"/>
    <property type="match status" value="1"/>
</dbReference>
<feature type="domain" description="FAD dependent oxidoreductase" evidence="5">
    <location>
        <begin position="8"/>
        <end position="42"/>
    </location>
</feature>
<evidence type="ECO:0000313" key="8">
    <source>
        <dbReference type="Proteomes" id="UP001610446"/>
    </source>
</evidence>
<dbReference type="Gene3D" id="3.50.50.60">
    <property type="entry name" value="FAD/NAD(P)-binding domain"/>
    <property type="match status" value="1"/>
</dbReference>
<keyword evidence="8" id="KW-1185">Reference proteome</keyword>
<accession>A0ABR4K696</accession>
<dbReference type="InterPro" id="IPR002938">
    <property type="entry name" value="FAD-bd"/>
</dbReference>
<dbReference type="SUPFAM" id="SSF51905">
    <property type="entry name" value="FAD/NAD(P)-binding domain"/>
    <property type="match status" value="1"/>
</dbReference>
<keyword evidence="4" id="KW-1133">Transmembrane helix</keyword>
<dbReference type="PANTHER" id="PTHR46720">
    <property type="entry name" value="HYDROXYLASE, PUTATIVE (AFU_ORTHOLOGUE AFUA_3G01460)-RELATED"/>
    <property type="match status" value="1"/>
</dbReference>
<proteinExistence type="predicted"/>
<keyword evidence="1" id="KW-0285">Flavoprotein</keyword>
<evidence type="ECO:0000256" key="3">
    <source>
        <dbReference type="ARBA" id="ARBA00023002"/>
    </source>
</evidence>
<name>A0ABR4K696_9EURO</name>
<feature type="transmembrane region" description="Helical" evidence="4">
    <location>
        <begin position="7"/>
        <end position="26"/>
    </location>
</feature>
<evidence type="ECO:0000256" key="4">
    <source>
        <dbReference type="SAM" id="Phobius"/>
    </source>
</evidence>
<dbReference type="InterPro" id="IPR006076">
    <property type="entry name" value="FAD-dep_OxRdtase"/>
</dbReference>
<keyword evidence="4" id="KW-0472">Membrane</keyword>
<gene>
    <name evidence="7" type="ORF">BJY01DRAFT_163802</name>
</gene>
<evidence type="ECO:0008006" key="9">
    <source>
        <dbReference type="Google" id="ProtNLM"/>
    </source>
</evidence>
<feature type="domain" description="FAD-binding" evidence="6">
    <location>
        <begin position="305"/>
        <end position="347"/>
    </location>
</feature>
<keyword evidence="4" id="KW-0812">Transmembrane</keyword>
<dbReference type="Pfam" id="PF01494">
    <property type="entry name" value="FAD_binding_3"/>
    <property type="match status" value="1"/>
</dbReference>
<evidence type="ECO:0000313" key="7">
    <source>
        <dbReference type="EMBL" id="KAL2847835.1"/>
    </source>
</evidence>
<evidence type="ECO:0000259" key="6">
    <source>
        <dbReference type="Pfam" id="PF01494"/>
    </source>
</evidence>
<dbReference type="InterPro" id="IPR036188">
    <property type="entry name" value="FAD/NAD-bd_sf"/>
</dbReference>
<sequence length="440" mass="47835">MASSTELDIAVIGAGIVGLAFALGLAHRNIKVTVYEQASDFSGFGGGIGFSPNAVRAMGILEPHLVTAQRKTATPSGDPENPMDWMVYLDASGRDREEPELFRLYTGHRGFEGCIRAHFHAEMLKLLPEGVLVLNKRVQQVSDIPGSEKVEIRFLDGDKVEADAVVGCDGIKSRTRSLILGPEHPANLPSYTHLYALRGLVPMERAIAALGEYKARNRHIHLGPDGYVITIPVGHGSTLNVVAFVVDPENWPATTKLTAPASRTAAIKAFEGFCPPVREIIKTLSHDSPTLDKWAIFDTTENPPPVYARGRVCVAGDAAHAMAPHHGAGAGCGIEDALALVMVLVHAREAMEEGAVHGKGDALRAAFASYSSVRRGRARWMAESSRFLGDMLVCRNTVTGRDWEKCSRELYTRSHTIWDFDVEGMMREVVEEFDKAASGR</sequence>
<reference evidence="7 8" key="1">
    <citation type="submission" date="2024-07" db="EMBL/GenBank/DDBJ databases">
        <title>Section-level genome sequencing and comparative genomics of Aspergillus sections Usti and Cavernicolus.</title>
        <authorList>
            <consortium name="Lawrence Berkeley National Laboratory"/>
            <person name="Nybo J.L."/>
            <person name="Vesth T.C."/>
            <person name="Theobald S."/>
            <person name="Frisvad J.C."/>
            <person name="Larsen T.O."/>
            <person name="Kjaerboelling I."/>
            <person name="Rothschild-Mancinelli K."/>
            <person name="Lyhne E.K."/>
            <person name="Kogle M.E."/>
            <person name="Barry K."/>
            <person name="Clum A."/>
            <person name="Na H."/>
            <person name="Ledsgaard L."/>
            <person name="Lin J."/>
            <person name="Lipzen A."/>
            <person name="Kuo A."/>
            <person name="Riley R."/>
            <person name="Mondo S."/>
            <person name="Labutti K."/>
            <person name="Haridas S."/>
            <person name="Pangalinan J."/>
            <person name="Salamov A.A."/>
            <person name="Simmons B.A."/>
            <person name="Magnuson J.K."/>
            <person name="Chen J."/>
            <person name="Drula E."/>
            <person name="Henrissat B."/>
            <person name="Wiebenga A."/>
            <person name="Lubbers R.J."/>
            <person name="Gomes A.C."/>
            <person name="Makela M.R."/>
            <person name="Stajich J."/>
            <person name="Grigoriev I.V."/>
            <person name="Mortensen U.H."/>
            <person name="De Vries R.P."/>
            <person name="Baker S.E."/>
            <person name="Andersen M.R."/>
        </authorList>
    </citation>
    <scope>NUCLEOTIDE SEQUENCE [LARGE SCALE GENOMIC DNA]</scope>
    <source>
        <strain evidence="7 8">CBS 123904</strain>
    </source>
</reference>
<organism evidence="7 8">
    <name type="scientific">Aspergillus pseudoustus</name>
    <dbReference type="NCBI Taxonomy" id="1810923"/>
    <lineage>
        <taxon>Eukaryota</taxon>
        <taxon>Fungi</taxon>
        <taxon>Dikarya</taxon>
        <taxon>Ascomycota</taxon>
        <taxon>Pezizomycotina</taxon>
        <taxon>Eurotiomycetes</taxon>
        <taxon>Eurotiomycetidae</taxon>
        <taxon>Eurotiales</taxon>
        <taxon>Aspergillaceae</taxon>
        <taxon>Aspergillus</taxon>
        <taxon>Aspergillus subgen. Nidulantes</taxon>
    </lineage>
</organism>
<dbReference type="PANTHER" id="PTHR46720:SF3">
    <property type="entry name" value="FAD-BINDING DOMAIN-CONTAINING PROTEIN-RELATED"/>
    <property type="match status" value="1"/>
</dbReference>
<protein>
    <recommendedName>
        <fullName evidence="9">FAD-binding domain-containing protein</fullName>
    </recommendedName>
</protein>
<comment type="caution">
    <text evidence="7">The sequence shown here is derived from an EMBL/GenBank/DDBJ whole genome shotgun (WGS) entry which is preliminary data.</text>
</comment>
<evidence type="ECO:0000259" key="5">
    <source>
        <dbReference type="Pfam" id="PF01266"/>
    </source>
</evidence>
<dbReference type="InterPro" id="IPR051104">
    <property type="entry name" value="FAD_monoxygenase"/>
</dbReference>